<evidence type="ECO:0000259" key="2">
    <source>
        <dbReference type="PROSITE" id="PS50151"/>
    </source>
</evidence>
<dbReference type="InterPro" id="IPR050066">
    <property type="entry name" value="UvrABC_protein_C"/>
</dbReference>
<dbReference type="SUPFAM" id="SSF46600">
    <property type="entry name" value="C-terminal UvrC-binding domain of UvrB"/>
    <property type="match status" value="1"/>
</dbReference>
<dbReference type="PROSITE" id="PS50151">
    <property type="entry name" value="UVR"/>
    <property type="match status" value="1"/>
</dbReference>
<evidence type="ECO:0000313" key="4">
    <source>
        <dbReference type="EMBL" id="MED5018791.1"/>
    </source>
</evidence>
<organism evidence="4 5">
    <name type="scientific">Paenibacillus chibensis</name>
    <dbReference type="NCBI Taxonomy" id="59846"/>
    <lineage>
        <taxon>Bacteria</taxon>
        <taxon>Bacillati</taxon>
        <taxon>Bacillota</taxon>
        <taxon>Bacilli</taxon>
        <taxon>Bacillales</taxon>
        <taxon>Paenibacillaceae</taxon>
        <taxon>Paenibacillus</taxon>
    </lineage>
</organism>
<dbReference type="CDD" id="cd10434">
    <property type="entry name" value="GIY-YIG_UvrC_Cho"/>
    <property type="match status" value="1"/>
</dbReference>
<dbReference type="Pfam" id="PF01541">
    <property type="entry name" value="GIY-YIG"/>
    <property type="match status" value="1"/>
</dbReference>
<gene>
    <name evidence="4" type="ORF">P9847_15890</name>
</gene>
<evidence type="ECO:0000259" key="3">
    <source>
        <dbReference type="PROSITE" id="PS50164"/>
    </source>
</evidence>
<dbReference type="PROSITE" id="PS50164">
    <property type="entry name" value="GIY_YIG"/>
    <property type="match status" value="1"/>
</dbReference>
<dbReference type="PANTHER" id="PTHR30562:SF1">
    <property type="entry name" value="UVRABC SYSTEM PROTEIN C"/>
    <property type="match status" value="1"/>
</dbReference>
<accession>A0ABU6PX97</accession>
<dbReference type="SUPFAM" id="SSF82771">
    <property type="entry name" value="GIY-YIG endonuclease"/>
    <property type="match status" value="1"/>
</dbReference>
<dbReference type="Proteomes" id="UP001343257">
    <property type="component" value="Unassembled WGS sequence"/>
</dbReference>
<proteinExistence type="predicted"/>
<evidence type="ECO:0000313" key="5">
    <source>
        <dbReference type="Proteomes" id="UP001343257"/>
    </source>
</evidence>
<sequence length="370" mass="42374">MKDAQGGVIYVGKSKCLRKRVQSYFYNNKSHSPKIKKLVHHVKDLEVIQTDTEFEAFMLECSLIHRYKPMYNRKMKNPQSYSYITIPQKEGLRRIEVTHLPSPEVDSLVFGPYTASRNTVEQALLRVQEIFRIACSHAASGAVSPCLNHSLGLCLGMCLGGEGLQQYNQLMNRLTGLLDGSDSSLLDDMEQRMAEAAAGFDFERAAKYRDAIQSVHVLRQNEKVIGFAEENRNMIIYEALDEETIKLFLIKRTTVLYSGNFHVSDLKRHLRDQLECLVQAYFKLDETAYAAEVGRDEIDEAQIIYSYLQQQAHHVLEIPNEWLVQEGELRLVQELDAWLTKVQENERDLPKQAASSGEESQKSIKPVTRR</sequence>
<feature type="region of interest" description="Disordered" evidence="1">
    <location>
        <begin position="347"/>
        <end position="370"/>
    </location>
</feature>
<dbReference type="InterPro" id="IPR036876">
    <property type="entry name" value="UVR_dom_sf"/>
</dbReference>
<dbReference type="InterPro" id="IPR000305">
    <property type="entry name" value="GIY-YIG_endonuc"/>
</dbReference>
<dbReference type="Gene3D" id="4.10.860.10">
    <property type="entry name" value="UVR domain"/>
    <property type="match status" value="1"/>
</dbReference>
<protein>
    <submittedName>
        <fullName evidence="4">UvrB/UvrC motif-containing protein</fullName>
    </submittedName>
</protein>
<dbReference type="RefSeq" id="WP_328279342.1">
    <property type="nucleotide sequence ID" value="NZ_JARTLD010000038.1"/>
</dbReference>
<dbReference type="EMBL" id="JARTLD010000038">
    <property type="protein sequence ID" value="MED5018791.1"/>
    <property type="molecule type" value="Genomic_DNA"/>
</dbReference>
<dbReference type="Gene3D" id="3.40.1440.10">
    <property type="entry name" value="GIY-YIG endonuclease"/>
    <property type="match status" value="1"/>
</dbReference>
<comment type="caution">
    <text evidence="4">The sequence shown here is derived from an EMBL/GenBank/DDBJ whole genome shotgun (WGS) entry which is preliminary data.</text>
</comment>
<dbReference type="InterPro" id="IPR047296">
    <property type="entry name" value="GIY-YIG_UvrC_Cho"/>
</dbReference>
<feature type="domain" description="GIY-YIG" evidence="3">
    <location>
        <begin position="1"/>
        <end position="73"/>
    </location>
</feature>
<dbReference type="Pfam" id="PF02151">
    <property type="entry name" value="UVR"/>
    <property type="match status" value="1"/>
</dbReference>
<reference evidence="4 5" key="1">
    <citation type="submission" date="2023-03" db="EMBL/GenBank/DDBJ databases">
        <title>Bacillus Genome Sequencing.</title>
        <authorList>
            <person name="Dunlap C."/>
        </authorList>
    </citation>
    <scope>NUCLEOTIDE SEQUENCE [LARGE SCALE GENOMIC DNA]</scope>
    <source>
        <strain evidence="4 5">NRS-52</strain>
    </source>
</reference>
<dbReference type="SMART" id="SM00465">
    <property type="entry name" value="GIYc"/>
    <property type="match status" value="1"/>
</dbReference>
<dbReference type="InterPro" id="IPR035901">
    <property type="entry name" value="GIY-YIG_endonuc_sf"/>
</dbReference>
<dbReference type="InterPro" id="IPR001943">
    <property type="entry name" value="UVR_dom"/>
</dbReference>
<keyword evidence="5" id="KW-1185">Reference proteome</keyword>
<name>A0ABU6PX97_9BACL</name>
<dbReference type="PANTHER" id="PTHR30562">
    <property type="entry name" value="UVRC/OXIDOREDUCTASE"/>
    <property type="match status" value="1"/>
</dbReference>
<evidence type="ECO:0000256" key="1">
    <source>
        <dbReference type="SAM" id="MobiDB-lite"/>
    </source>
</evidence>
<feature type="domain" description="UVR" evidence="2">
    <location>
        <begin position="183"/>
        <end position="218"/>
    </location>
</feature>